<sequence length="79" mass="8959">MLVIVTLLLVSASEDPFRSNLSGTSEKDGHNYLLWAHSFERFLLAHRKTQHITHPPRDVKDASVDEWLVMDAAVAMDVE</sequence>
<evidence type="ECO:0008006" key="2">
    <source>
        <dbReference type="Google" id="ProtNLM"/>
    </source>
</evidence>
<evidence type="ECO:0000313" key="1">
    <source>
        <dbReference type="EMBL" id="ART30420.1"/>
    </source>
</evidence>
<organism evidence="1">
    <name type="scientific">Utricularia reniformis</name>
    <dbReference type="NCBI Taxonomy" id="192314"/>
    <lineage>
        <taxon>Eukaryota</taxon>
        <taxon>Viridiplantae</taxon>
        <taxon>Streptophyta</taxon>
        <taxon>Embryophyta</taxon>
        <taxon>Tracheophyta</taxon>
        <taxon>Spermatophyta</taxon>
        <taxon>Magnoliopsida</taxon>
        <taxon>eudicotyledons</taxon>
        <taxon>Gunneridae</taxon>
        <taxon>Pentapetalae</taxon>
        <taxon>asterids</taxon>
        <taxon>lamiids</taxon>
        <taxon>Lamiales</taxon>
        <taxon>Lentibulariaceae</taxon>
        <taxon>Utricularia</taxon>
    </lineage>
</organism>
<name>A0A1Y0AZ58_9LAMI</name>
<protein>
    <recommendedName>
        <fullName evidence="2">Retrotransposon Copia-like N-terminal domain-containing protein</fullName>
    </recommendedName>
</protein>
<proteinExistence type="predicted"/>
<accession>A0A1Y0AZ58</accession>
<geneLocation type="mitochondrion" evidence="1"/>
<dbReference type="EMBL" id="KY774314">
    <property type="protein sequence ID" value="ART30420.1"/>
    <property type="molecule type" value="Genomic_DNA"/>
</dbReference>
<gene>
    <name evidence="1" type="ORF">AEK19_MT1950</name>
</gene>
<reference evidence="1" key="1">
    <citation type="submission" date="2017-03" db="EMBL/GenBank/DDBJ databases">
        <title>The mitochondrial genome of the carnivorous plant Utricularia reniformis (Lentibulariaceae): structure, comparative analysis and evolutionary landmarks.</title>
        <authorList>
            <person name="Silva S.R."/>
            <person name="Alvarenga D.O."/>
            <person name="Michael T.P."/>
            <person name="Miranda V.F.O."/>
            <person name="Varani A.M."/>
        </authorList>
    </citation>
    <scope>NUCLEOTIDE SEQUENCE</scope>
</reference>
<keyword evidence="1" id="KW-0496">Mitochondrion</keyword>
<dbReference type="AlphaFoldDB" id="A0A1Y0AZ58"/>